<dbReference type="EMBL" id="CP001862">
    <property type="protein sequence ID" value="ADB63419.1"/>
    <property type="molecule type" value="Genomic_DNA"/>
</dbReference>
<protein>
    <submittedName>
        <fullName evidence="1">Uncharacterized protein</fullName>
    </submittedName>
</protein>
<dbReference type="Proteomes" id="UP000001903">
    <property type="component" value="Plasmid pHTUR02"/>
</dbReference>
<geneLocation type="plasmid" evidence="1 2">
    <name>pHTUR02</name>
</geneLocation>
<dbReference type="HOGENOM" id="CLU_2565651_0_0_2"/>
<keyword evidence="1" id="KW-0614">Plasmid</keyword>
<evidence type="ECO:0000313" key="2">
    <source>
        <dbReference type="Proteomes" id="UP000001903"/>
    </source>
</evidence>
<gene>
    <name evidence="1" type="ordered locus">Htur_4633</name>
</gene>
<proteinExistence type="predicted"/>
<sequence>MRGDRKRLVGFLKIFDIRIREDDLERHDSLLEVLYTGCPDDRHIHDNCRLLCLKNIRQLVVCRSLHPEVVAERTTILYIEL</sequence>
<organism evidence="1 2">
    <name type="scientific">Haloterrigena turkmenica (strain ATCC 51198 / DSM 5511 / JCM 9101 / NCIMB 13204 / VKM B-1734 / 4k)</name>
    <name type="common">Halococcus turkmenicus</name>
    <dbReference type="NCBI Taxonomy" id="543526"/>
    <lineage>
        <taxon>Archaea</taxon>
        <taxon>Methanobacteriati</taxon>
        <taxon>Methanobacteriota</taxon>
        <taxon>Stenosarchaea group</taxon>
        <taxon>Halobacteria</taxon>
        <taxon>Halobacteriales</taxon>
        <taxon>Natrialbaceae</taxon>
        <taxon>Haloterrigena</taxon>
    </lineage>
</organism>
<keyword evidence="2" id="KW-1185">Reference proteome</keyword>
<reference evidence="1 2" key="1">
    <citation type="journal article" date="2010" name="Stand. Genomic Sci.">
        <title>Complete genome sequence of Haloterrigena turkmenica type strain (4k).</title>
        <authorList>
            <person name="Saunders E."/>
            <person name="Tindall B.J."/>
            <person name="Fahnrich R."/>
            <person name="Lapidus A."/>
            <person name="Copeland A."/>
            <person name="Del Rio T.G."/>
            <person name="Lucas S."/>
            <person name="Chen F."/>
            <person name="Tice H."/>
            <person name="Cheng J.F."/>
            <person name="Han C."/>
            <person name="Detter J.C."/>
            <person name="Bruce D."/>
            <person name="Goodwin L."/>
            <person name="Chain P."/>
            <person name="Pitluck S."/>
            <person name="Pati A."/>
            <person name="Ivanova N."/>
            <person name="Mavromatis K."/>
            <person name="Chen A."/>
            <person name="Palaniappan K."/>
            <person name="Land M."/>
            <person name="Hauser L."/>
            <person name="Chang Y.J."/>
            <person name="Jeffries C.D."/>
            <person name="Brettin T."/>
            <person name="Rohde M."/>
            <person name="Goker M."/>
            <person name="Bristow J."/>
            <person name="Eisen J.A."/>
            <person name="Markowitz V."/>
            <person name="Hugenholtz P."/>
            <person name="Klenk H.P."/>
            <person name="Kyrpides N.C."/>
        </authorList>
    </citation>
    <scope>NUCLEOTIDE SEQUENCE [LARGE SCALE GENOMIC DNA]</scope>
    <source>
        <strain evidence="2">ATCC 51198 / DSM 5511 / JCM 9101 / NCIMB 13204 / VKM B-1734 / 4k</strain>
    </source>
</reference>
<dbReference type="AlphaFoldDB" id="D2S222"/>
<dbReference type="KEGG" id="htu:Htur_4633"/>
<evidence type="ECO:0000313" key="1">
    <source>
        <dbReference type="EMBL" id="ADB63419.1"/>
    </source>
</evidence>
<name>D2S222_HALTV</name>
<accession>D2S222</accession>